<evidence type="ECO:0000313" key="2">
    <source>
        <dbReference type="EMBL" id="KJU93895.1"/>
    </source>
</evidence>
<evidence type="ECO:0000313" key="3">
    <source>
        <dbReference type="Proteomes" id="UP000033405"/>
    </source>
</evidence>
<protein>
    <recommendedName>
        <fullName evidence="4">Beta-carotene 15,15'-monooxygenase</fullName>
    </recommendedName>
</protein>
<evidence type="ECO:0008006" key="4">
    <source>
        <dbReference type="Google" id="ProtNLM"/>
    </source>
</evidence>
<feature type="transmembrane region" description="Helical" evidence="1">
    <location>
        <begin position="12"/>
        <end position="32"/>
    </location>
</feature>
<keyword evidence="1" id="KW-1133">Transmembrane helix</keyword>
<keyword evidence="1" id="KW-0472">Membrane</keyword>
<comment type="caution">
    <text evidence="2">The sequence shown here is derived from an EMBL/GenBank/DDBJ whole genome shotgun (WGS) entry which is preliminary data.</text>
</comment>
<dbReference type="InterPro" id="IPR025699">
    <property type="entry name" value="ABC2_memb-like"/>
</dbReference>
<feature type="transmembrane region" description="Helical" evidence="1">
    <location>
        <begin position="38"/>
        <end position="57"/>
    </location>
</feature>
<sequence>MTALILKDIATLKKTLLLSITLCIALVVYGVYENEIFMIPLICTTIPLILTAIAFGYDTKSKFEQFAFSMPIKKSSFVLSKLFFAFVFGLFGSVCLFLQLVIKSEMAIDNIIFISLITLVASILISAIQLPFILKYGAEKGRLIMVLTYFIVFSLSSLLKAKSDLLTNVVEFFLNNSRVMIFLGIVFVSIVIIGMAIKISILIMEKKEY</sequence>
<evidence type="ECO:0000256" key="1">
    <source>
        <dbReference type="SAM" id="Phobius"/>
    </source>
</evidence>
<dbReference type="AlphaFoldDB" id="A0A0F3HIG2"/>
<feature type="transmembrane region" description="Helical" evidence="1">
    <location>
        <begin position="141"/>
        <end position="159"/>
    </location>
</feature>
<reference evidence="2 3" key="1">
    <citation type="submission" date="2015-02" db="EMBL/GenBank/DDBJ databases">
        <title>Evolution of amylase-binding proteins of oral streptococcal species.</title>
        <authorList>
            <person name="Haase E.M."/>
        </authorList>
    </citation>
    <scope>NUCLEOTIDE SEQUENCE [LARGE SCALE GENOMIC DNA]</scope>
    <source>
        <strain evidence="2 3">UC6950A</strain>
    </source>
</reference>
<feature type="transmembrane region" description="Helical" evidence="1">
    <location>
        <begin position="78"/>
        <end position="99"/>
    </location>
</feature>
<dbReference type="PATRIC" id="fig|28037.218.peg.773"/>
<feature type="transmembrane region" description="Helical" evidence="1">
    <location>
        <begin position="111"/>
        <end position="134"/>
    </location>
</feature>
<dbReference type="EMBL" id="JYOV01000010">
    <property type="protein sequence ID" value="KJU93895.1"/>
    <property type="molecule type" value="Genomic_DNA"/>
</dbReference>
<organism evidence="2 3">
    <name type="scientific">Streptococcus infantis</name>
    <dbReference type="NCBI Taxonomy" id="68892"/>
    <lineage>
        <taxon>Bacteria</taxon>
        <taxon>Bacillati</taxon>
        <taxon>Bacillota</taxon>
        <taxon>Bacilli</taxon>
        <taxon>Lactobacillales</taxon>
        <taxon>Streptococcaceae</taxon>
        <taxon>Streptococcus</taxon>
    </lineage>
</organism>
<keyword evidence="1" id="KW-0812">Transmembrane</keyword>
<dbReference type="Proteomes" id="UP000033405">
    <property type="component" value="Unassembled WGS sequence"/>
</dbReference>
<feature type="transmembrane region" description="Helical" evidence="1">
    <location>
        <begin position="179"/>
        <end position="203"/>
    </location>
</feature>
<gene>
    <name evidence="2" type="ORF">TZ96_00800</name>
</gene>
<dbReference type="RefSeq" id="WP_045762998.1">
    <property type="nucleotide sequence ID" value="NZ_JYOV01000010.1"/>
</dbReference>
<name>A0A0F3HIG2_9STRE</name>
<dbReference type="Pfam" id="PF13346">
    <property type="entry name" value="ABC2_membrane_5"/>
    <property type="match status" value="1"/>
</dbReference>
<proteinExistence type="predicted"/>
<accession>A0A0F3HIG2</accession>